<sequence>MGGSSGGGSLCPISPSSRSGSGYGGGVGGGRIQRRMHSSLPLFSLRRRRRQWWRSRMDSVATAEGGAGDGYGWIRRQASEIL</sequence>
<organism evidence="2">
    <name type="scientific">Oryza nivara</name>
    <name type="common">Indian wild rice</name>
    <name type="synonym">Oryza sativa f. spontanea</name>
    <dbReference type="NCBI Taxonomy" id="4536"/>
    <lineage>
        <taxon>Eukaryota</taxon>
        <taxon>Viridiplantae</taxon>
        <taxon>Streptophyta</taxon>
        <taxon>Embryophyta</taxon>
        <taxon>Tracheophyta</taxon>
        <taxon>Spermatophyta</taxon>
        <taxon>Magnoliopsida</taxon>
        <taxon>Liliopsida</taxon>
        <taxon>Poales</taxon>
        <taxon>Poaceae</taxon>
        <taxon>BOP clade</taxon>
        <taxon>Oryzoideae</taxon>
        <taxon>Oryzeae</taxon>
        <taxon>Oryzinae</taxon>
        <taxon>Oryza</taxon>
    </lineage>
</organism>
<evidence type="ECO:0000256" key="1">
    <source>
        <dbReference type="SAM" id="MobiDB-lite"/>
    </source>
</evidence>
<keyword evidence="3" id="KW-1185">Reference proteome</keyword>
<dbReference type="HOGENOM" id="CLU_2562293_0_0_1"/>
<dbReference type="AlphaFoldDB" id="A0A0E0HAG8"/>
<evidence type="ECO:0000313" key="3">
    <source>
        <dbReference type="Proteomes" id="UP000006591"/>
    </source>
</evidence>
<dbReference type="EnsemblPlants" id="ONIVA05G06090.1">
    <property type="protein sequence ID" value="ONIVA05G06090.1"/>
    <property type="gene ID" value="ONIVA05G06090"/>
</dbReference>
<reference evidence="2" key="2">
    <citation type="submission" date="2018-04" db="EMBL/GenBank/DDBJ databases">
        <title>OnivRS2 (Oryza nivara Reference Sequence Version 2).</title>
        <authorList>
            <person name="Zhang J."/>
            <person name="Kudrna D."/>
            <person name="Lee S."/>
            <person name="Talag J."/>
            <person name="Rajasekar S."/>
            <person name="Welchert J."/>
            <person name="Hsing Y.-I."/>
            <person name="Wing R.A."/>
        </authorList>
    </citation>
    <scope>NUCLEOTIDE SEQUENCE [LARGE SCALE GENOMIC DNA]</scope>
    <source>
        <strain evidence="2">SL10</strain>
    </source>
</reference>
<dbReference type="Gramene" id="ONIVA05G06090.1">
    <property type="protein sequence ID" value="ONIVA05G06090.1"/>
    <property type="gene ID" value="ONIVA05G06090"/>
</dbReference>
<feature type="compositionally biased region" description="Gly residues" evidence="1">
    <location>
        <begin position="21"/>
        <end position="31"/>
    </location>
</feature>
<proteinExistence type="predicted"/>
<name>A0A0E0HAG8_ORYNI</name>
<accession>A0A0E0HAG8</accession>
<feature type="region of interest" description="Disordered" evidence="1">
    <location>
        <begin position="1"/>
        <end position="33"/>
    </location>
</feature>
<protein>
    <submittedName>
        <fullName evidence="2">Uncharacterized protein</fullName>
    </submittedName>
</protein>
<dbReference type="Proteomes" id="UP000006591">
    <property type="component" value="Chromosome 5"/>
</dbReference>
<evidence type="ECO:0000313" key="2">
    <source>
        <dbReference type="EnsemblPlants" id="ONIVA05G06090.1"/>
    </source>
</evidence>
<feature type="compositionally biased region" description="Low complexity" evidence="1">
    <location>
        <begin position="10"/>
        <end position="20"/>
    </location>
</feature>
<reference evidence="2" key="1">
    <citation type="submission" date="2015-04" db="UniProtKB">
        <authorList>
            <consortium name="EnsemblPlants"/>
        </authorList>
    </citation>
    <scope>IDENTIFICATION</scope>
    <source>
        <strain evidence="2">SL10</strain>
    </source>
</reference>